<dbReference type="GO" id="GO:0005768">
    <property type="term" value="C:endosome"/>
    <property type="evidence" value="ECO:0007669"/>
    <property type="project" value="UniProtKB-SubCell"/>
</dbReference>
<organism evidence="7 8">
    <name type="scientific">Triparma strigata</name>
    <dbReference type="NCBI Taxonomy" id="1606541"/>
    <lineage>
        <taxon>Eukaryota</taxon>
        <taxon>Sar</taxon>
        <taxon>Stramenopiles</taxon>
        <taxon>Ochrophyta</taxon>
        <taxon>Bolidophyceae</taxon>
        <taxon>Parmales</taxon>
        <taxon>Triparmaceae</taxon>
        <taxon>Triparma</taxon>
    </lineage>
</organism>
<feature type="region of interest" description="Disordered" evidence="6">
    <location>
        <begin position="290"/>
        <end position="321"/>
    </location>
</feature>
<feature type="region of interest" description="Disordered" evidence="6">
    <location>
        <begin position="34"/>
        <end position="130"/>
    </location>
</feature>
<name>A0A9W7AXR1_9STRA</name>
<dbReference type="Proteomes" id="UP001165085">
    <property type="component" value="Unassembled WGS sequence"/>
</dbReference>
<feature type="compositionally biased region" description="Basic residues" evidence="6">
    <location>
        <begin position="307"/>
        <end position="319"/>
    </location>
</feature>
<keyword evidence="3" id="KW-0813">Transport</keyword>
<dbReference type="PANTHER" id="PTHR13673">
    <property type="entry name" value="ESOPHAGEAL CANCER ASSOCIATED PROTEIN"/>
    <property type="match status" value="1"/>
</dbReference>
<proteinExistence type="inferred from homology"/>
<dbReference type="AlphaFoldDB" id="A0A9W7AXR1"/>
<evidence type="ECO:0000256" key="6">
    <source>
        <dbReference type="SAM" id="MobiDB-lite"/>
    </source>
</evidence>
<protein>
    <submittedName>
        <fullName evidence="7">Uncharacterized protein</fullName>
    </submittedName>
</protein>
<accession>A0A9W7AXR1</accession>
<comment type="subcellular location">
    <subcellularLocation>
        <location evidence="1">Endosome</location>
    </subcellularLocation>
</comment>
<gene>
    <name evidence="7" type="ORF">TrST_g9194</name>
</gene>
<keyword evidence="5" id="KW-0653">Protein transport</keyword>
<dbReference type="InterPro" id="IPR029705">
    <property type="entry name" value="VPS35L"/>
</dbReference>
<dbReference type="EMBL" id="BRXY01000207">
    <property type="protein sequence ID" value="GMH77422.1"/>
    <property type="molecule type" value="Genomic_DNA"/>
</dbReference>
<evidence type="ECO:0000256" key="1">
    <source>
        <dbReference type="ARBA" id="ARBA00004177"/>
    </source>
</evidence>
<keyword evidence="8" id="KW-1185">Reference proteome</keyword>
<evidence type="ECO:0000256" key="3">
    <source>
        <dbReference type="ARBA" id="ARBA00022448"/>
    </source>
</evidence>
<evidence type="ECO:0000256" key="4">
    <source>
        <dbReference type="ARBA" id="ARBA00022753"/>
    </source>
</evidence>
<sequence length="1014" mass="113544">MNLDFRQYQYSEESRQQALPLELSNDFHPLLSVVKENSISQQPSASADTSSGKSNGDAASNPSSSSSSDPSSDPLSGALSDPLSSSDPLSDPLSSLAFDDPLSAMVMDDPLSLNPSSGDSQNPITADRGRTTSIEDAQIMAAQKFEDELETPWVIKKQQILKTYQVTSVRVRADFMKDEDNREDAKSLKSVDRTKARLDALEDNKGEGETLQLTQKEYVDQLTRYHEELQRAWKAGERVLSIKIVIKCTRLLADTSVPQFYPSVFIMVTEILDTFGEIVWDRILGKAEEEEEGEKKEEEKEKEEKGKKGKKKKKKKKSRLPPNWTTEDINVNAKETCRNWFYKISSIRELLPRIYMEMCLLKCYRFLSTDEYPQVLSRLASMIRGVGDPLVSVFAQCYLARCGGVVYRDESGYATTMVYDYLYGFKEYESEKFAGSLNRMGVSLEEFLHLQSPAVEWIFKCVGRKAPKSVFTTTLKHYRDYSSNSMVLKHIIDCFDPKHYAPNAAAMVSLVKMAKPSKVGMIGVFETIAERFIQSPPPEEQRMLVLNEVWKVVTKCDDLKTYISCSTAWLEVVLHHYSSLELNVLLRDVVKHLVVAEQEGQVEGIGKDLEPLVKLLVHHCYDFNGVILKSGELLAILDKFKESRKAEHCKELLESFAKHSDETSDPVLINTLFEVSRTLHDSIDSLSPEGEQRHCASLICGFIEKINYGKDFERQLNTYVECRAVFCNLDDVETRLVLCVCKLAMQTLNLMKGKHNKKTAAFVKGCLAFNHITIPSIDDTKIRLDLLVTCGLVGLKNMCLPQTDTFLKQAIVIVPEVAGGNGGADMIAWVGTFCGLLVVVPGSPDLGPFYLMNGLQKALQKWSEEEEGGNAAVSSMMKASKKFAKSKCLLLMLGTCSSWAQKKLPYAIPGVDSNDTLYGGSEGYMEELKQLTEGIVAEVVADIEAMEGDSSMKDELVLGLLDCLIEFFQGPSADKMIKSLAKKMMKREQESGGLDKNKGWFLKIKQRLGLQTDQ</sequence>
<feature type="compositionally biased region" description="Polar residues" evidence="6">
    <location>
        <begin position="113"/>
        <end position="124"/>
    </location>
</feature>
<dbReference type="OrthoDB" id="1734063at2759"/>
<evidence type="ECO:0000313" key="7">
    <source>
        <dbReference type="EMBL" id="GMH77422.1"/>
    </source>
</evidence>
<evidence type="ECO:0000256" key="2">
    <source>
        <dbReference type="ARBA" id="ARBA00010704"/>
    </source>
</evidence>
<dbReference type="GO" id="GO:0032456">
    <property type="term" value="P:endocytic recycling"/>
    <property type="evidence" value="ECO:0007669"/>
    <property type="project" value="InterPro"/>
</dbReference>
<keyword evidence="4" id="KW-0967">Endosome</keyword>
<comment type="similarity">
    <text evidence="2">Belongs to the VPS35L family.</text>
</comment>
<evidence type="ECO:0000256" key="5">
    <source>
        <dbReference type="ARBA" id="ARBA00022927"/>
    </source>
</evidence>
<feature type="compositionally biased region" description="Low complexity" evidence="6">
    <location>
        <begin position="54"/>
        <end position="104"/>
    </location>
</feature>
<feature type="compositionally biased region" description="Basic and acidic residues" evidence="6">
    <location>
        <begin position="290"/>
        <end position="306"/>
    </location>
</feature>
<comment type="caution">
    <text evidence="7">The sequence shown here is derived from an EMBL/GenBank/DDBJ whole genome shotgun (WGS) entry which is preliminary data.</text>
</comment>
<reference evidence="8" key="1">
    <citation type="journal article" date="2023" name="Commun. Biol.">
        <title>Genome analysis of Parmales, the sister group of diatoms, reveals the evolutionary specialization of diatoms from phago-mixotrophs to photoautotrophs.</title>
        <authorList>
            <person name="Ban H."/>
            <person name="Sato S."/>
            <person name="Yoshikawa S."/>
            <person name="Yamada K."/>
            <person name="Nakamura Y."/>
            <person name="Ichinomiya M."/>
            <person name="Sato N."/>
            <person name="Blanc-Mathieu R."/>
            <person name="Endo H."/>
            <person name="Kuwata A."/>
            <person name="Ogata H."/>
        </authorList>
    </citation>
    <scope>NUCLEOTIDE SEQUENCE [LARGE SCALE GENOMIC DNA]</scope>
    <source>
        <strain evidence="8">NIES 3701</strain>
    </source>
</reference>
<feature type="compositionally biased region" description="Polar residues" evidence="6">
    <location>
        <begin position="35"/>
        <end position="53"/>
    </location>
</feature>
<dbReference type="GO" id="GO:0015031">
    <property type="term" value="P:protein transport"/>
    <property type="evidence" value="ECO:0007669"/>
    <property type="project" value="UniProtKB-KW"/>
</dbReference>
<evidence type="ECO:0000313" key="8">
    <source>
        <dbReference type="Proteomes" id="UP001165085"/>
    </source>
</evidence>
<dbReference type="PANTHER" id="PTHR13673:SF0">
    <property type="entry name" value="VPS35 ENDOSOMAL PROTEIN-SORTING FACTOR-LIKE"/>
    <property type="match status" value="1"/>
</dbReference>